<proteinExistence type="predicted"/>
<dbReference type="EMBL" id="BKCJ010002853">
    <property type="protein sequence ID" value="GEU51345.1"/>
    <property type="molecule type" value="Genomic_DNA"/>
</dbReference>
<feature type="domain" description="Retroviral polymerase SH3-like" evidence="3">
    <location>
        <begin position="328"/>
        <end position="384"/>
    </location>
</feature>
<feature type="compositionally biased region" description="Polar residues" evidence="1">
    <location>
        <begin position="443"/>
        <end position="467"/>
    </location>
</feature>
<evidence type="ECO:0000256" key="1">
    <source>
        <dbReference type="SAM" id="MobiDB-lite"/>
    </source>
</evidence>
<name>A0A6L2KTI7_TANCI</name>
<feature type="region of interest" description="Disordered" evidence="1">
    <location>
        <begin position="415"/>
        <end position="467"/>
    </location>
</feature>
<dbReference type="PANTHER" id="PTHR11439:SF495">
    <property type="entry name" value="REVERSE TRANSCRIPTASE, RNA-DEPENDENT DNA POLYMERASE-RELATED"/>
    <property type="match status" value="1"/>
</dbReference>
<dbReference type="Pfam" id="PF25597">
    <property type="entry name" value="SH3_retrovirus"/>
    <property type="match status" value="1"/>
</dbReference>
<feature type="compositionally biased region" description="Basic and acidic residues" evidence="1">
    <location>
        <begin position="415"/>
        <end position="442"/>
    </location>
</feature>
<dbReference type="Pfam" id="PF07727">
    <property type="entry name" value="RVT_2"/>
    <property type="match status" value="1"/>
</dbReference>
<organism evidence="4">
    <name type="scientific">Tanacetum cinerariifolium</name>
    <name type="common">Dalmatian daisy</name>
    <name type="synonym">Chrysanthemum cinerariifolium</name>
    <dbReference type="NCBI Taxonomy" id="118510"/>
    <lineage>
        <taxon>Eukaryota</taxon>
        <taxon>Viridiplantae</taxon>
        <taxon>Streptophyta</taxon>
        <taxon>Embryophyta</taxon>
        <taxon>Tracheophyta</taxon>
        <taxon>Spermatophyta</taxon>
        <taxon>Magnoliopsida</taxon>
        <taxon>eudicotyledons</taxon>
        <taxon>Gunneridae</taxon>
        <taxon>Pentapetalae</taxon>
        <taxon>asterids</taxon>
        <taxon>campanulids</taxon>
        <taxon>Asterales</taxon>
        <taxon>Asteraceae</taxon>
        <taxon>Asteroideae</taxon>
        <taxon>Anthemideae</taxon>
        <taxon>Anthemidinae</taxon>
        <taxon>Tanacetum</taxon>
    </lineage>
</organism>
<evidence type="ECO:0000259" key="2">
    <source>
        <dbReference type="Pfam" id="PF07727"/>
    </source>
</evidence>
<dbReference type="InterPro" id="IPR057670">
    <property type="entry name" value="SH3_retrovirus"/>
</dbReference>
<evidence type="ECO:0000259" key="3">
    <source>
        <dbReference type="Pfam" id="PF25597"/>
    </source>
</evidence>
<dbReference type="InterPro" id="IPR013103">
    <property type="entry name" value="RVT_2"/>
</dbReference>
<sequence length="737" mass="84137">MVAVSKVSMLKPGDITEMPITTAEEKAHRRLEEDLDLNFLRILPFEWNTHVVVWRNKSDLDKISIDDLYNNLKIIKQEVKRNVGPSSSSGSQNITFISTLSTSNNDEVSNVFGVSTASPQVSTANLSDATVYAFLANQQNGSQLKTGKKITINGSDTAGYDKAKVKCFNCHKIGNFTREYRVPRNQKNKTRNQETRRRTVNVEDTSSKAMVAIDEVGFDWSYMANDEAPTNMPSMYFSDAEAINDESMLWNRRLGYINFKDINKHVKENLVRATKDETSRIPKSFTTKIENLVDKKNRVLVIKPHFKTLYELFRGRTPALSFIRPFGCYVTILNTLDHLGKFDGKSDEGFFVGYTTNSKAFRVYNTRTRKVEENLHINFLENKPIITGQSSMETGPSQDSILMPLWNDGSLFDSSSKDSDGDYKDNDGLCKESEIDNQERPNAENSTKDVNTARPSINTDSSNINTASPTVNTVIQSDDFFYADNDIRSLDGIEVDISNISTIYPVPTTLNTRITKDHSLDNVIGFLVYQMDVKSAFLYERIKEEVYVCQPSGFEDPDYLDKVYKMEKALYGLHQDPRAWYETLAKYLLDNGFHRGKIDKTFIKRQKDDILLVQVYVDDIIWLQVKQKSDGIFISQDKYLDEILKKFKYADVKPASTPMDNEKACSKIQMVMMSMFISTVKRIFRFLKGQPKLGFWYPRDSSFDLVAYTDSDYAGASLDRKSTSGGFQFLWCKLISW</sequence>
<dbReference type="AlphaFoldDB" id="A0A6L2KTI7"/>
<comment type="caution">
    <text evidence="4">The sequence shown here is derived from an EMBL/GenBank/DDBJ whole genome shotgun (WGS) entry which is preliminary data.</text>
</comment>
<reference evidence="4" key="1">
    <citation type="journal article" date="2019" name="Sci. Rep.">
        <title>Draft genome of Tanacetum cinerariifolium, the natural source of mosquito coil.</title>
        <authorList>
            <person name="Yamashiro T."/>
            <person name="Shiraishi A."/>
            <person name="Satake H."/>
            <person name="Nakayama K."/>
        </authorList>
    </citation>
    <scope>NUCLEOTIDE SEQUENCE</scope>
</reference>
<gene>
    <name evidence="4" type="ORF">Tci_023323</name>
</gene>
<protein>
    <submittedName>
        <fullName evidence="4">Uncharacterized protein</fullName>
    </submittedName>
</protein>
<evidence type="ECO:0000313" key="4">
    <source>
        <dbReference type="EMBL" id="GEU51345.1"/>
    </source>
</evidence>
<dbReference type="PANTHER" id="PTHR11439">
    <property type="entry name" value="GAG-POL-RELATED RETROTRANSPOSON"/>
    <property type="match status" value="1"/>
</dbReference>
<feature type="domain" description="Reverse transcriptase Ty1/copia-type" evidence="2">
    <location>
        <begin position="525"/>
        <end position="621"/>
    </location>
</feature>
<accession>A0A6L2KTI7</accession>